<organism evidence="2">
    <name type="scientific">marine sediment metagenome</name>
    <dbReference type="NCBI Taxonomy" id="412755"/>
    <lineage>
        <taxon>unclassified sequences</taxon>
        <taxon>metagenomes</taxon>
        <taxon>ecological metagenomes</taxon>
    </lineage>
</organism>
<feature type="transmembrane region" description="Helical" evidence="1">
    <location>
        <begin position="78"/>
        <end position="95"/>
    </location>
</feature>
<name>X1C2M1_9ZZZZ</name>
<keyword evidence="1" id="KW-0472">Membrane</keyword>
<feature type="transmembrane region" description="Helical" evidence="1">
    <location>
        <begin position="21"/>
        <end position="44"/>
    </location>
</feature>
<dbReference type="AlphaFoldDB" id="X1C2M1"/>
<feature type="transmembrane region" description="Helical" evidence="1">
    <location>
        <begin position="101"/>
        <end position="119"/>
    </location>
</feature>
<accession>X1C2M1</accession>
<sequence>MEAKNNEITKAREKAESDLKLDIWTLIFTVLGFIASWFNMIFILDAPRAIEVLAFLSIIITTIIPGVIIAIINRYWGYGYLIGFASAGIPFLIFVDLFIGGYTFATTIFIFIILWLIFWKTWRSLGSIKTG</sequence>
<keyword evidence="1" id="KW-1133">Transmembrane helix</keyword>
<comment type="caution">
    <text evidence="2">The sequence shown here is derived from an EMBL/GenBank/DDBJ whole genome shotgun (WGS) entry which is preliminary data.</text>
</comment>
<dbReference type="EMBL" id="BART01018235">
    <property type="protein sequence ID" value="GAG87602.1"/>
    <property type="molecule type" value="Genomic_DNA"/>
</dbReference>
<evidence type="ECO:0000256" key="1">
    <source>
        <dbReference type="SAM" id="Phobius"/>
    </source>
</evidence>
<gene>
    <name evidence="2" type="ORF">S01H4_34461</name>
</gene>
<feature type="transmembrane region" description="Helical" evidence="1">
    <location>
        <begin position="50"/>
        <end position="71"/>
    </location>
</feature>
<evidence type="ECO:0000313" key="2">
    <source>
        <dbReference type="EMBL" id="GAG87602.1"/>
    </source>
</evidence>
<protein>
    <submittedName>
        <fullName evidence="2">Uncharacterized protein</fullName>
    </submittedName>
</protein>
<proteinExistence type="predicted"/>
<reference evidence="2" key="1">
    <citation type="journal article" date="2014" name="Front. Microbiol.">
        <title>High frequency of phylogenetically diverse reductive dehalogenase-homologous genes in deep subseafloor sedimentary metagenomes.</title>
        <authorList>
            <person name="Kawai M."/>
            <person name="Futagami T."/>
            <person name="Toyoda A."/>
            <person name="Takaki Y."/>
            <person name="Nishi S."/>
            <person name="Hori S."/>
            <person name="Arai W."/>
            <person name="Tsubouchi T."/>
            <person name="Morono Y."/>
            <person name="Uchiyama I."/>
            <person name="Ito T."/>
            <person name="Fujiyama A."/>
            <person name="Inagaki F."/>
            <person name="Takami H."/>
        </authorList>
    </citation>
    <scope>NUCLEOTIDE SEQUENCE</scope>
    <source>
        <strain evidence="2">Expedition CK06-06</strain>
    </source>
</reference>
<keyword evidence="1" id="KW-0812">Transmembrane</keyword>